<feature type="region of interest" description="Disordered" evidence="1">
    <location>
        <begin position="1"/>
        <end position="21"/>
    </location>
</feature>
<organism evidence="2 3">
    <name type="scientific">Pelomonas nitida</name>
    <dbReference type="NCBI Taxonomy" id="3299027"/>
    <lineage>
        <taxon>Bacteria</taxon>
        <taxon>Pseudomonadati</taxon>
        <taxon>Pseudomonadota</taxon>
        <taxon>Betaproteobacteria</taxon>
        <taxon>Burkholderiales</taxon>
        <taxon>Sphaerotilaceae</taxon>
        <taxon>Roseateles</taxon>
    </lineage>
</organism>
<evidence type="ECO:0000313" key="2">
    <source>
        <dbReference type="EMBL" id="MFG6458333.1"/>
    </source>
</evidence>
<accession>A0ABW7G8U2</accession>
<keyword evidence="3" id="KW-1185">Reference proteome</keyword>
<dbReference type="EMBL" id="JBIGIA010000012">
    <property type="protein sequence ID" value="MFG6458333.1"/>
    <property type="molecule type" value="Genomic_DNA"/>
</dbReference>
<evidence type="ECO:0000256" key="1">
    <source>
        <dbReference type="SAM" id="MobiDB-lite"/>
    </source>
</evidence>
<comment type="caution">
    <text evidence="2">The sequence shown here is derived from an EMBL/GenBank/DDBJ whole genome shotgun (WGS) entry which is preliminary data.</text>
</comment>
<evidence type="ECO:0000313" key="3">
    <source>
        <dbReference type="Proteomes" id="UP001606305"/>
    </source>
</evidence>
<protein>
    <recommendedName>
        <fullName evidence="4">DUF2726 domain-containing protein</fullName>
    </recommendedName>
</protein>
<sequence length="183" mass="20475">MSAWLNRLTRQTPPPSVEPVDTVMQWPPEAARVLVSAERHAHRSIAQALALEHPKGYLLAHVPLFKLVRVPGQHSYREWLGRAGLLTVDFVLCDEHGYGRAAVLLPLGDDQPRHIRKRDRLMRVLAATELTVTEWDRDCAHFTPEQLCARLMPKVENEAGSPQPAAAAKAPSKRRAEAASHRP</sequence>
<dbReference type="RefSeq" id="WP_394489192.1">
    <property type="nucleotide sequence ID" value="NZ_JBIGIA010000012.1"/>
</dbReference>
<dbReference type="Proteomes" id="UP001606305">
    <property type="component" value="Unassembled WGS sequence"/>
</dbReference>
<feature type="region of interest" description="Disordered" evidence="1">
    <location>
        <begin position="158"/>
        <end position="183"/>
    </location>
</feature>
<reference evidence="2 3" key="1">
    <citation type="submission" date="2024-09" db="EMBL/GenBank/DDBJ databases">
        <title>Novel species of the genus Pelomonas and Roseateles isolated from streams.</title>
        <authorList>
            <person name="Lu H."/>
        </authorList>
    </citation>
    <scope>NUCLEOTIDE SEQUENCE [LARGE SCALE GENOMIC DNA]</scope>
    <source>
        <strain evidence="2 3">BYS96W</strain>
    </source>
</reference>
<proteinExistence type="predicted"/>
<evidence type="ECO:0008006" key="4">
    <source>
        <dbReference type="Google" id="ProtNLM"/>
    </source>
</evidence>
<gene>
    <name evidence="2" type="ORF">ACG00X_15945</name>
</gene>
<feature type="compositionally biased region" description="Basic and acidic residues" evidence="1">
    <location>
        <begin position="174"/>
        <end position="183"/>
    </location>
</feature>
<name>A0ABW7G8U2_9BURK</name>